<dbReference type="RefSeq" id="WP_007898958.1">
    <property type="nucleotide sequence ID" value="NZ_JH379409.1"/>
</dbReference>
<comment type="caution">
    <text evidence="1">The sequence shown here is derived from an EMBL/GenBank/DDBJ whole genome shotgun (WGS) entry which is preliminary data.</text>
</comment>
<proteinExistence type="predicted"/>
<protein>
    <recommendedName>
        <fullName evidence="3">Nucleotidyltransferase family protein</fullName>
    </recommendedName>
</protein>
<sequence length="411" mass="47609">MVKDIYYKFIQFSLGIYDGREFVDGSALIGFDWERFFGFARKQTLVGIIMDGISKLPKSVAPTQKLLMNWFMASQGIRRQNWMLNEATIDIYNKVRAAGYDCCILKGQANAAMYRNPAARTPGDVDMWVKASREEIRALAHSLAKENGRVDEESFSHIAITLNGVCVELHYTPGFMANFVYSRRLQRWFADSIEVQCRNMIALPDEAGEVASPTPAFNAVYQLYHLYHHYFYEGVGLRQVVDYYYVILNFELGVWNSRLCDEELKNCELEFQNSKLNNSKSAKPIIQSSKLKIQNSLKRLGLWNFAGAMMYVLHEVMGLSEEQMIAPIDKTRGRMLLDDILHGGNFGHHDKRHAWGHDAYKDNGFKHGALGHNLLRLYRDARLLRYYPAEALNEPLFRIWHLFWRMRNKKC</sequence>
<name>G6AX19_9BACT</name>
<evidence type="ECO:0000313" key="2">
    <source>
        <dbReference type="Proteomes" id="UP000004407"/>
    </source>
</evidence>
<dbReference type="PATRIC" id="fig|1002367.3.peg.932"/>
<dbReference type="GeneID" id="78338415"/>
<dbReference type="Pfam" id="PF14907">
    <property type="entry name" value="NTP_transf_5"/>
    <property type="match status" value="1"/>
</dbReference>
<dbReference type="Proteomes" id="UP000004407">
    <property type="component" value="Unassembled WGS sequence"/>
</dbReference>
<dbReference type="InterPro" id="IPR039498">
    <property type="entry name" value="NTP_transf_5"/>
</dbReference>
<organism evidence="1 2">
    <name type="scientific">Leyella stercorea DSM 18206</name>
    <dbReference type="NCBI Taxonomy" id="1002367"/>
    <lineage>
        <taxon>Bacteria</taxon>
        <taxon>Pseudomonadati</taxon>
        <taxon>Bacteroidota</taxon>
        <taxon>Bacteroidia</taxon>
        <taxon>Bacteroidales</taxon>
        <taxon>Prevotellaceae</taxon>
        <taxon>Leyella</taxon>
    </lineage>
</organism>
<evidence type="ECO:0008006" key="3">
    <source>
        <dbReference type="Google" id="ProtNLM"/>
    </source>
</evidence>
<accession>G6AX19</accession>
<reference evidence="1 2" key="1">
    <citation type="submission" date="2011-08" db="EMBL/GenBank/DDBJ databases">
        <authorList>
            <person name="Weinstock G."/>
            <person name="Sodergren E."/>
            <person name="Clifton S."/>
            <person name="Fulton L."/>
            <person name="Fulton B."/>
            <person name="Courtney L."/>
            <person name="Fronick C."/>
            <person name="Harrison M."/>
            <person name="Strong C."/>
            <person name="Farmer C."/>
            <person name="Delahaunty K."/>
            <person name="Markovic C."/>
            <person name="Hall O."/>
            <person name="Minx P."/>
            <person name="Tomlinson C."/>
            <person name="Mitreva M."/>
            <person name="Hou S."/>
            <person name="Chen J."/>
            <person name="Wollam A."/>
            <person name="Pepin K.H."/>
            <person name="Johnson M."/>
            <person name="Bhonagiri V."/>
            <person name="Zhang X."/>
            <person name="Suruliraj S."/>
            <person name="Warren W."/>
            <person name="Chinwalla A."/>
            <person name="Mardis E.R."/>
            <person name="Wilson R.K."/>
        </authorList>
    </citation>
    <scope>NUCLEOTIDE SEQUENCE [LARGE SCALE GENOMIC DNA]</scope>
    <source>
        <strain evidence="1 2">DSM 18206</strain>
    </source>
</reference>
<gene>
    <name evidence="1" type="ORF">HMPREF0673_01169</name>
</gene>
<dbReference type="HOGENOM" id="CLU_045664_0_0_10"/>
<evidence type="ECO:0000313" key="1">
    <source>
        <dbReference type="EMBL" id="EHJ40795.1"/>
    </source>
</evidence>
<dbReference type="AlphaFoldDB" id="G6AX19"/>
<dbReference type="EMBL" id="AFZZ01000104">
    <property type="protein sequence ID" value="EHJ40795.1"/>
    <property type="molecule type" value="Genomic_DNA"/>
</dbReference>
<dbReference type="eggNOG" id="COG2244">
    <property type="taxonomic scope" value="Bacteria"/>
</dbReference>